<dbReference type="GO" id="GO:0005667">
    <property type="term" value="C:transcription regulator complex"/>
    <property type="evidence" value="ECO:0007669"/>
    <property type="project" value="TreeGrafter"/>
</dbReference>
<keyword evidence="13" id="KW-1185">Reference proteome</keyword>
<evidence type="ECO:0000313" key="13">
    <source>
        <dbReference type="Proteomes" id="UP000790833"/>
    </source>
</evidence>
<evidence type="ECO:0000256" key="5">
    <source>
        <dbReference type="ARBA" id="ARBA00023159"/>
    </source>
</evidence>
<feature type="domain" description="BZIP" evidence="11">
    <location>
        <begin position="265"/>
        <end position="310"/>
    </location>
</feature>
<feature type="compositionally biased region" description="Basic and acidic residues" evidence="10">
    <location>
        <begin position="169"/>
        <end position="178"/>
    </location>
</feature>
<evidence type="ECO:0000256" key="7">
    <source>
        <dbReference type="ARBA" id="ARBA00023242"/>
    </source>
</evidence>
<keyword evidence="9" id="KW-0175">Coiled coil</keyword>
<dbReference type="SUPFAM" id="SSF57959">
    <property type="entry name" value="Leucine zipper domain"/>
    <property type="match status" value="1"/>
</dbReference>
<evidence type="ECO:0000256" key="2">
    <source>
        <dbReference type="ARBA" id="ARBA00022605"/>
    </source>
</evidence>
<dbReference type="AlphaFoldDB" id="A0A9P7V908"/>
<dbReference type="Pfam" id="PF00170">
    <property type="entry name" value="bZIP_1"/>
    <property type="match status" value="1"/>
</dbReference>
<dbReference type="CDD" id="cd12192">
    <property type="entry name" value="GCN4_cent"/>
    <property type="match status" value="1"/>
</dbReference>
<feature type="coiled-coil region" evidence="9">
    <location>
        <begin position="277"/>
        <end position="311"/>
    </location>
</feature>
<dbReference type="PROSITE" id="PS50217">
    <property type="entry name" value="BZIP"/>
    <property type="match status" value="1"/>
</dbReference>
<proteinExistence type="inferred from homology"/>
<gene>
    <name evidence="12" type="ORF">KQ657_000852</name>
</gene>
<dbReference type="GO" id="GO:0008652">
    <property type="term" value="P:amino acid biosynthetic process"/>
    <property type="evidence" value="ECO:0007669"/>
    <property type="project" value="UniProtKB-KW"/>
</dbReference>
<comment type="similarity">
    <text evidence="8">Belongs to the bZIP family. GCN4 subfamily.</text>
</comment>
<evidence type="ECO:0000256" key="1">
    <source>
        <dbReference type="ARBA" id="ARBA00004123"/>
    </source>
</evidence>
<dbReference type="OrthoDB" id="5419235at2759"/>
<dbReference type="RefSeq" id="XP_043048982.1">
    <property type="nucleotide sequence ID" value="XM_043191675.1"/>
</dbReference>
<reference evidence="12" key="1">
    <citation type="submission" date="2021-03" db="EMBL/GenBank/DDBJ databases">
        <authorList>
            <person name="Palmer J.M."/>
        </authorList>
    </citation>
    <scope>NUCLEOTIDE SEQUENCE</scope>
    <source>
        <strain evidence="12">ARV_011</strain>
    </source>
</reference>
<dbReference type="GO" id="GO:0005634">
    <property type="term" value="C:nucleus"/>
    <property type="evidence" value="ECO:0007669"/>
    <property type="project" value="UniProtKB-SubCell"/>
</dbReference>
<dbReference type="SMART" id="SM00338">
    <property type="entry name" value="BRLZ"/>
    <property type="match status" value="1"/>
</dbReference>
<keyword evidence="2" id="KW-0028">Amino-acid biosynthesis</keyword>
<dbReference type="FunFam" id="3.30.160.60:FF:001491">
    <property type="entry name" value="Cross-pathway control protein A"/>
    <property type="match status" value="1"/>
</dbReference>
<dbReference type="PROSITE" id="PS00036">
    <property type="entry name" value="BZIP_BASIC"/>
    <property type="match status" value="1"/>
</dbReference>
<evidence type="ECO:0000313" key="12">
    <source>
        <dbReference type="EMBL" id="KAG7193434.1"/>
    </source>
</evidence>
<evidence type="ECO:0000256" key="6">
    <source>
        <dbReference type="ARBA" id="ARBA00023163"/>
    </source>
</evidence>
<dbReference type="PANTHER" id="PTHR11462">
    <property type="entry name" value="JUN TRANSCRIPTION FACTOR-RELATED"/>
    <property type="match status" value="1"/>
</dbReference>
<protein>
    <recommendedName>
        <fullName evidence="11">BZIP domain-containing protein</fullName>
    </recommendedName>
</protein>
<keyword evidence="5" id="KW-0010">Activator</keyword>
<accession>A0A9P7V908</accession>
<evidence type="ECO:0000256" key="3">
    <source>
        <dbReference type="ARBA" id="ARBA00023015"/>
    </source>
</evidence>
<dbReference type="EMBL" id="JAHMUF010000012">
    <property type="protein sequence ID" value="KAG7193434.1"/>
    <property type="molecule type" value="Genomic_DNA"/>
</dbReference>
<feature type="region of interest" description="Disordered" evidence="10">
    <location>
        <begin position="169"/>
        <end position="204"/>
    </location>
</feature>
<evidence type="ECO:0000256" key="4">
    <source>
        <dbReference type="ARBA" id="ARBA00023125"/>
    </source>
</evidence>
<dbReference type="InterPro" id="IPR004827">
    <property type="entry name" value="bZIP"/>
</dbReference>
<dbReference type="GO" id="GO:0000978">
    <property type="term" value="F:RNA polymerase II cis-regulatory region sequence-specific DNA binding"/>
    <property type="evidence" value="ECO:0007669"/>
    <property type="project" value="TreeGrafter"/>
</dbReference>
<organism evidence="12 13">
    <name type="scientific">Scheffersomyces spartinae</name>
    <dbReference type="NCBI Taxonomy" id="45513"/>
    <lineage>
        <taxon>Eukaryota</taxon>
        <taxon>Fungi</taxon>
        <taxon>Dikarya</taxon>
        <taxon>Ascomycota</taxon>
        <taxon>Saccharomycotina</taxon>
        <taxon>Pichiomycetes</taxon>
        <taxon>Debaryomycetaceae</taxon>
        <taxon>Scheffersomyces</taxon>
    </lineage>
</organism>
<dbReference type="InterPro" id="IPR046347">
    <property type="entry name" value="bZIP_sf"/>
</dbReference>
<comment type="subcellular location">
    <subcellularLocation>
        <location evidence="1">Nucleus</location>
    </subcellularLocation>
</comment>
<keyword evidence="7" id="KW-0539">Nucleus</keyword>
<dbReference type="Proteomes" id="UP000790833">
    <property type="component" value="Unassembled WGS sequence"/>
</dbReference>
<comment type="caution">
    <text evidence="12">The sequence shown here is derived from an EMBL/GenBank/DDBJ whole genome shotgun (WGS) entry which is preliminary data.</text>
</comment>
<keyword evidence="3" id="KW-0805">Transcription regulation</keyword>
<evidence type="ECO:0000256" key="8">
    <source>
        <dbReference type="ARBA" id="ARBA00061302"/>
    </source>
</evidence>
<dbReference type="Gene3D" id="3.30.160.60">
    <property type="entry name" value="Classic Zinc Finger"/>
    <property type="match status" value="1"/>
</dbReference>
<dbReference type="GO" id="GO:1903833">
    <property type="term" value="P:positive regulation of cellular response to amino acid starvation"/>
    <property type="evidence" value="ECO:0007669"/>
    <property type="project" value="TreeGrafter"/>
</dbReference>
<evidence type="ECO:0000259" key="11">
    <source>
        <dbReference type="PROSITE" id="PS50217"/>
    </source>
</evidence>
<keyword evidence="6" id="KW-0804">Transcription</keyword>
<name>A0A9P7V908_9ASCO</name>
<dbReference type="GO" id="GO:0001080">
    <property type="term" value="P:nitrogen catabolite activation of transcription from RNA polymerase II promoter"/>
    <property type="evidence" value="ECO:0007669"/>
    <property type="project" value="TreeGrafter"/>
</dbReference>
<sequence>MKKRNPLIYTEDIDLFTDIITMKDTAAYATEGGNFEQVEPISERFTSNTTNEMNTKNNEDAMDAQFNLHSAVLDSVFSNTIDEYDQLIDHTPMFEELDVFGNEDHAVNSKDDWVALFGDADGIVEAASSRVSEAYANEVVPQYNSHKRPFVKVDPTDYEFGLDHVPEDIISDDSRRDSSAFASSKSQNTYATPLPTPLLDEDRKRRRLGTLDLSTSSSASSANVTPLLDGVEKVDHLGVVAYSKKTRSQALEPVKIDSADPIAVKRARNTEAARRSRARKMERMSQLEVRVEELISEKEDLQNEVGRLKELLMMHGIPLEH</sequence>
<dbReference type="PANTHER" id="PTHR11462:SF35">
    <property type="entry name" value="TRANSCRIPTION FACTOR JRA"/>
    <property type="match status" value="1"/>
</dbReference>
<dbReference type="InterPro" id="IPR050946">
    <property type="entry name" value="AP-1_TF_bZIP"/>
</dbReference>
<keyword evidence="4" id="KW-0238">DNA-binding</keyword>
<evidence type="ECO:0000256" key="10">
    <source>
        <dbReference type="SAM" id="MobiDB-lite"/>
    </source>
</evidence>
<evidence type="ECO:0000256" key="9">
    <source>
        <dbReference type="SAM" id="Coils"/>
    </source>
</evidence>
<dbReference type="CDD" id="cd12193">
    <property type="entry name" value="bZIP_GCN4"/>
    <property type="match status" value="1"/>
</dbReference>
<dbReference type="GeneID" id="66114226"/>
<dbReference type="GO" id="GO:0000981">
    <property type="term" value="F:DNA-binding transcription factor activity, RNA polymerase II-specific"/>
    <property type="evidence" value="ECO:0007669"/>
    <property type="project" value="TreeGrafter"/>
</dbReference>